<dbReference type="Pfam" id="PF13458">
    <property type="entry name" value="Peripla_BP_6"/>
    <property type="match status" value="1"/>
</dbReference>
<dbReference type="InterPro" id="IPR028082">
    <property type="entry name" value="Peripla_BP_I"/>
</dbReference>
<evidence type="ECO:0000256" key="1">
    <source>
        <dbReference type="ARBA" id="ARBA00010062"/>
    </source>
</evidence>
<feature type="signal peptide" evidence="4">
    <location>
        <begin position="1"/>
        <end position="22"/>
    </location>
</feature>
<evidence type="ECO:0000313" key="6">
    <source>
        <dbReference type="EMBL" id="GAA1096156.1"/>
    </source>
</evidence>
<accession>A0ABP4EAC9</accession>
<proteinExistence type="inferred from homology"/>
<evidence type="ECO:0000256" key="4">
    <source>
        <dbReference type="SAM" id="SignalP"/>
    </source>
</evidence>
<reference evidence="7" key="1">
    <citation type="journal article" date="2019" name="Int. J. Syst. Evol. Microbiol.">
        <title>The Global Catalogue of Microorganisms (GCM) 10K type strain sequencing project: providing services to taxonomists for standard genome sequencing and annotation.</title>
        <authorList>
            <consortium name="The Broad Institute Genomics Platform"/>
            <consortium name="The Broad Institute Genome Sequencing Center for Infectious Disease"/>
            <person name="Wu L."/>
            <person name="Ma J."/>
        </authorList>
    </citation>
    <scope>NUCLEOTIDE SEQUENCE [LARGE SCALE GENOMIC DNA]</scope>
    <source>
        <strain evidence="7">JCM 13008</strain>
    </source>
</reference>
<gene>
    <name evidence="6" type="ORF">GCM10009668_10740</name>
</gene>
<feature type="compositionally biased region" description="Low complexity" evidence="3">
    <location>
        <begin position="34"/>
        <end position="47"/>
    </location>
</feature>
<keyword evidence="2 4" id="KW-0732">Signal</keyword>
<sequence>MKRRKTFAGIATVALVGSLALAGCGSDDGDDDNSGSSGSDNTSDSSSPAGEKKGDGKLVVGTLLPQTGDLAYLGPPEFAGVQLAINEINEAGGIDGQQITQVKADSGDGTPDIAGASTDKLLNQGADVVVGAAASGVSLSVIDKIVNAGKVMFSPANTAAAFDTYDDKGLYFRTSPSDRLQGQVIGNMAVEDGHSNVAVMARQDAYGEGLAEQVKATLEEKGANVSEFILYNADAENFTAEVNKVAAAKPDAIVLVSFNETTKIVPQLISKGVGPQDAQLYFVDGNMADYSDQKFDLTGVKGTFPAPAEVDPGFNKLLDSVADGGKLKDYTYGPQAYDAVMLIALASLAAGDDDGAAIATKIVEMSKDGEKCSGWAQCSELVKAGTDIDYEGASGPTDMNDTGSPNKATIGIQEYKGNKYSQIDSVSGVLE</sequence>
<feature type="region of interest" description="Disordered" evidence="3">
    <location>
        <begin position="24"/>
        <end position="56"/>
    </location>
</feature>
<evidence type="ECO:0000256" key="2">
    <source>
        <dbReference type="ARBA" id="ARBA00022729"/>
    </source>
</evidence>
<dbReference type="InterPro" id="IPR028081">
    <property type="entry name" value="Leu-bd"/>
</dbReference>
<protein>
    <submittedName>
        <fullName evidence="6">ABC transporter substrate-binding protein</fullName>
    </submittedName>
</protein>
<evidence type="ECO:0000259" key="5">
    <source>
        <dbReference type="Pfam" id="PF13458"/>
    </source>
</evidence>
<evidence type="ECO:0000313" key="7">
    <source>
        <dbReference type="Proteomes" id="UP001501581"/>
    </source>
</evidence>
<keyword evidence="7" id="KW-1185">Reference proteome</keyword>
<dbReference type="CDD" id="cd06346">
    <property type="entry name" value="PBP1_ABC_ligand_binding-like"/>
    <property type="match status" value="1"/>
</dbReference>
<name>A0ABP4EAC9_9ACTN</name>
<evidence type="ECO:0000256" key="3">
    <source>
        <dbReference type="SAM" id="MobiDB-lite"/>
    </source>
</evidence>
<dbReference type="PANTHER" id="PTHR30483">
    <property type="entry name" value="LEUCINE-SPECIFIC-BINDING PROTEIN"/>
    <property type="match status" value="1"/>
</dbReference>
<dbReference type="Gene3D" id="3.40.50.2300">
    <property type="match status" value="2"/>
</dbReference>
<dbReference type="PROSITE" id="PS51257">
    <property type="entry name" value="PROKAR_LIPOPROTEIN"/>
    <property type="match status" value="1"/>
</dbReference>
<dbReference type="Proteomes" id="UP001501581">
    <property type="component" value="Unassembled WGS sequence"/>
</dbReference>
<dbReference type="PANTHER" id="PTHR30483:SF6">
    <property type="entry name" value="PERIPLASMIC BINDING PROTEIN OF ABC TRANSPORTER FOR NATURAL AMINO ACIDS"/>
    <property type="match status" value="1"/>
</dbReference>
<comment type="caution">
    <text evidence="6">The sequence shown here is derived from an EMBL/GenBank/DDBJ whole genome shotgun (WGS) entry which is preliminary data.</text>
</comment>
<feature type="chain" id="PRO_5045077003" evidence="4">
    <location>
        <begin position="23"/>
        <end position="431"/>
    </location>
</feature>
<comment type="similarity">
    <text evidence="1">Belongs to the leucine-binding protein family.</text>
</comment>
<dbReference type="RefSeq" id="WP_343992106.1">
    <property type="nucleotide sequence ID" value="NZ_BAAALG010000003.1"/>
</dbReference>
<organism evidence="6 7">
    <name type="scientific">Nocardioides dubius</name>
    <dbReference type="NCBI Taxonomy" id="317019"/>
    <lineage>
        <taxon>Bacteria</taxon>
        <taxon>Bacillati</taxon>
        <taxon>Actinomycetota</taxon>
        <taxon>Actinomycetes</taxon>
        <taxon>Propionibacteriales</taxon>
        <taxon>Nocardioidaceae</taxon>
        <taxon>Nocardioides</taxon>
    </lineage>
</organism>
<feature type="domain" description="Leucine-binding protein" evidence="5">
    <location>
        <begin position="59"/>
        <end position="368"/>
    </location>
</feature>
<dbReference type="SUPFAM" id="SSF53822">
    <property type="entry name" value="Periplasmic binding protein-like I"/>
    <property type="match status" value="1"/>
</dbReference>
<dbReference type="InterPro" id="IPR051010">
    <property type="entry name" value="BCAA_transport"/>
</dbReference>
<dbReference type="EMBL" id="BAAALG010000003">
    <property type="protein sequence ID" value="GAA1096156.1"/>
    <property type="molecule type" value="Genomic_DNA"/>
</dbReference>